<dbReference type="PROSITE" id="PS01124">
    <property type="entry name" value="HTH_ARAC_FAMILY_2"/>
    <property type="match status" value="1"/>
</dbReference>
<evidence type="ECO:0000256" key="2">
    <source>
        <dbReference type="ARBA" id="ARBA00023125"/>
    </source>
</evidence>
<dbReference type="InterPro" id="IPR018060">
    <property type="entry name" value="HTH_AraC"/>
</dbReference>
<gene>
    <name evidence="5" type="ORF">EV379_3242</name>
</gene>
<name>A0A4Q8AQ80_9MICO</name>
<dbReference type="RefSeq" id="WP_130507004.1">
    <property type="nucleotide sequence ID" value="NZ_SHLC01000001.1"/>
</dbReference>
<reference evidence="5 6" key="1">
    <citation type="submission" date="2019-02" db="EMBL/GenBank/DDBJ databases">
        <title>Sequencing the genomes of 1000 actinobacteria strains.</title>
        <authorList>
            <person name="Klenk H.-P."/>
        </authorList>
    </citation>
    <scope>NUCLEOTIDE SEQUENCE [LARGE SCALE GENOMIC DNA]</scope>
    <source>
        <strain evidence="5 6">DSM 18319</strain>
    </source>
</reference>
<dbReference type="GO" id="GO:0043565">
    <property type="term" value="F:sequence-specific DNA binding"/>
    <property type="evidence" value="ECO:0007669"/>
    <property type="project" value="InterPro"/>
</dbReference>
<protein>
    <submittedName>
        <fullName evidence="5">AraC family transcriptional regulator</fullName>
    </submittedName>
</protein>
<dbReference type="PANTHER" id="PTHR46796">
    <property type="entry name" value="HTH-TYPE TRANSCRIPTIONAL ACTIVATOR RHAS-RELATED"/>
    <property type="match status" value="1"/>
</dbReference>
<accession>A0A4Q8AQ80</accession>
<dbReference type="Gene3D" id="1.10.10.60">
    <property type="entry name" value="Homeodomain-like"/>
    <property type="match status" value="1"/>
</dbReference>
<dbReference type="Pfam" id="PF12833">
    <property type="entry name" value="HTH_18"/>
    <property type="match status" value="1"/>
</dbReference>
<sequence length="259" mass="28183">MPQSHGHLNPAAPEAPREVVFDRFELGSGLAELVRHVWVVRWDIPPGEVRPQRVLSYPAFNAVLEPGHARLFGPDPRLDVHELRGASWAVGVLFRPAAASVLTQTPPRELLGRGEALPGAPLGAVSEAMASDAARQRLVELLGRWLSPLARGLDQRAIAVNAVCELAETDASITRVDELAARVGLSARTLERLVRAHVGVSPKWLIDCRRLQQAAARLRGDAGDLSELAAELGYADYAHFSRAHKKVLGETPEQTRRVS</sequence>
<dbReference type="OrthoDB" id="2559672at2"/>
<organism evidence="5 6">
    <name type="scientific">Microterricola gilva</name>
    <dbReference type="NCBI Taxonomy" id="393267"/>
    <lineage>
        <taxon>Bacteria</taxon>
        <taxon>Bacillati</taxon>
        <taxon>Actinomycetota</taxon>
        <taxon>Actinomycetes</taxon>
        <taxon>Micrococcales</taxon>
        <taxon>Microbacteriaceae</taxon>
        <taxon>Microterricola</taxon>
    </lineage>
</organism>
<dbReference type="InterPro" id="IPR050204">
    <property type="entry name" value="AraC_XylS_family_regulators"/>
</dbReference>
<dbReference type="Pfam" id="PF20240">
    <property type="entry name" value="DUF6597"/>
    <property type="match status" value="1"/>
</dbReference>
<keyword evidence="2" id="KW-0238">DNA-binding</keyword>
<keyword evidence="6" id="KW-1185">Reference proteome</keyword>
<evidence type="ECO:0000313" key="5">
    <source>
        <dbReference type="EMBL" id="RZU66872.1"/>
    </source>
</evidence>
<evidence type="ECO:0000259" key="4">
    <source>
        <dbReference type="PROSITE" id="PS01124"/>
    </source>
</evidence>
<evidence type="ECO:0000256" key="3">
    <source>
        <dbReference type="ARBA" id="ARBA00023163"/>
    </source>
</evidence>
<dbReference type="InterPro" id="IPR046532">
    <property type="entry name" value="DUF6597"/>
</dbReference>
<proteinExistence type="predicted"/>
<keyword evidence="1" id="KW-0805">Transcription regulation</keyword>
<dbReference type="SUPFAM" id="SSF46689">
    <property type="entry name" value="Homeodomain-like"/>
    <property type="match status" value="1"/>
</dbReference>
<dbReference type="GO" id="GO:0003700">
    <property type="term" value="F:DNA-binding transcription factor activity"/>
    <property type="evidence" value="ECO:0007669"/>
    <property type="project" value="InterPro"/>
</dbReference>
<evidence type="ECO:0000256" key="1">
    <source>
        <dbReference type="ARBA" id="ARBA00023015"/>
    </source>
</evidence>
<dbReference type="SMART" id="SM00342">
    <property type="entry name" value="HTH_ARAC"/>
    <property type="match status" value="1"/>
</dbReference>
<dbReference type="InterPro" id="IPR009057">
    <property type="entry name" value="Homeodomain-like_sf"/>
</dbReference>
<comment type="caution">
    <text evidence="5">The sequence shown here is derived from an EMBL/GenBank/DDBJ whole genome shotgun (WGS) entry which is preliminary data.</text>
</comment>
<keyword evidence="3" id="KW-0804">Transcription</keyword>
<dbReference type="AlphaFoldDB" id="A0A4Q8AQ80"/>
<dbReference type="Proteomes" id="UP000291483">
    <property type="component" value="Unassembled WGS sequence"/>
</dbReference>
<evidence type="ECO:0000313" key="6">
    <source>
        <dbReference type="Proteomes" id="UP000291483"/>
    </source>
</evidence>
<feature type="domain" description="HTH araC/xylS-type" evidence="4">
    <location>
        <begin position="161"/>
        <end position="258"/>
    </location>
</feature>
<dbReference type="EMBL" id="SHLC01000001">
    <property type="protein sequence ID" value="RZU66872.1"/>
    <property type="molecule type" value="Genomic_DNA"/>
</dbReference>